<proteinExistence type="predicted"/>
<evidence type="ECO:0000256" key="1">
    <source>
        <dbReference type="ARBA" id="ARBA00023125"/>
    </source>
</evidence>
<feature type="domain" description="Lsr2 dimerization" evidence="3">
    <location>
        <begin position="1"/>
        <end position="65"/>
    </location>
</feature>
<keyword evidence="6" id="KW-1185">Reference proteome</keyword>
<protein>
    <submittedName>
        <fullName evidence="5">Lsr2 family protein</fullName>
    </submittedName>
</protein>
<accession>A0A7D7QZU8</accession>
<dbReference type="Gene3D" id="4.10.320.10">
    <property type="entry name" value="E3-binding domain"/>
    <property type="match status" value="1"/>
</dbReference>
<dbReference type="RefSeq" id="WP_188331792.1">
    <property type="nucleotide sequence ID" value="NZ_CP059491.1"/>
</dbReference>
<dbReference type="Pfam" id="PF11774">
    <property type="entry name" value="Lsr2"/>
    <property type="match status" value="1"/>
</dbReference>
<organism evidence="5 6">
    <name type="scientific">Gordonia jinghuaiqii</name>
    <dbReference type="NCBI Taxonomy" id="2758710"/>
    <lineage>
        <taxon>Bacteria</taxon>
        <taxon>Bacillati</taxon>
        <taxon>Actinomycetota</taxon>
        <taxon>Actinomycetes</taxon>
        <taxon>Mycobacteriales</taxon>
        <taxon>Gordoniaceae</taxon>
        <taxon>Gordonia</taxon>
    </lineage>
</organism>
<dbReference type="Pfam" id="PF23359">
    <property type="entry name" value="Lsr2_DNA-bd"/>
    <property type="match status" value="1"/>
</dbReference>
<evidence type="ECO:0000259" key="3">
    <source>
        <dbReference type="Pfam" id="PF11774"/>
    </source>
</evidence>
<dbReference type="KEGG" id="gji:H1R19_09525"/>
<dbReference type="EMBL" id="CP059491">
    <property type="protein sequence ID" value="QMT03308.1"/>
    <property type="molecule type" value="Genomic_DNA"/>
</dbReference>
<dbReference type="Proteomes" id="UP000515663">
    <property type="component" value="Chromosome"/>
</dbReference>
<sequence length="119" mass="12835">MSKIQTVTVVDDLDGRELDPQDAQTVSWSWLGVDYEIDVSTANLEKIEQGKVTVAKLIKASTRVGGRRRSASRSKAGASGSTDANVNAAIREWAADNGYEVSARGRIPNDIVEAYNSAH</sequence>
<gene>
    <name evidence="5" type="ORF">H1R19_09525</name>
</gene>
<dbReference type="InterPro" id="IPR036625">
    <property type="entry name" value="E3-bd_dom_sf"/>
</dbReference>
<dbReference type="InterPro" id="IPR024412">
    <property type="entry name" value="Lsr2_dim_dom"/>
</dbReference>
<dbReference type="InterPro" id="IPR042261">
    <property type="entry name" value="Lsr2-like_dimerization"/>
</dbReference>
<feature type="domain" description="Lsr2 DNA-binding" evidence="4">
    <location>
        <begin position="83"/>
        <end position="118"/>
    </location>
</feature>
<evidence type="ECO:0000313" key="6">
    <source>
        <dbReference type="Proteomes" id="UP000515663"/>
    </source>
</evidence>
<name>A0A7D7QZU8_9ACTN</name>
<dbReference type="Gene3D" id="3.30.60.230">
    <property type="entry name" value="Lsr2, dimerization domain"/>
    <property type="match status" value="1"/>
</dbReference>
<keyword evidence="1" id="KW-0238">DNA-binding</keyword>
<evidence type="ECO:0000259" key="4">
    <source>
        <dbReference type="Pfam" id="PF23359"/>
    </source>
</evidence>
<dbReference type="InterPro" id="IPR055370">
    <property type="entry name" value="Lsr2_DNA-bd"/>
</dbReference>
<dbReference type="GO" id="GO:0003677">
    <property type="term" value="F:DNA binding"/>
    <property type="evidence" value="ECO:0007669"/>
    <property type="project" value="UniProtKB-KW"/>
</dbReference>
<reference evidence="6" key="1">
    <citation type="submission" date="2020-07" db="EMBL/GenBank/DDBJ databases">
        <title>novel species isolated from the respiratory tract of Marmot.</title>
        <authorList>
            <person name="Zhang G."/>
        </authorList>
    </citation>
    <scope>NUCLEOTIDE SEQUENCE [LARGE SCALE GENOMIC DNA]</scope>
    <source>
        <strain evidence="6">686</strain>
    </source>
</reference>
<dbReference type="AlphaFoldDB" id="A0A7D7QZU8"/>
<dbReference type="GO" id="GO:0016746">
    <property type="term" value="F:acyltransferase activity"/>
    <property type="evidence" value="ECO:0007669"/>
    <property type="project" value="InterPro"/>
</dbReference>
<evidence type="ECO:0000313" key="5">
    <source>
        <dbReference type="EMBL" id="QMT03308.1"/>
    </source>
</evidence>
<evidence type="ECO:0000256" key="2">
    <source>
        <dbReference type="SAM" id="MobiDB-lite"/>
    </source>
</evidence>
<feature type="region of interest" description="Disordered" evidence="2">
    <location>
        <begin position="63"/>
        <end position="82"/>
    </location>
</feature>